<name>A2EBT1_TRIV3</name>
<sequence length="351" mass="40241">MYNTKSQSLPNIIKFQPVIYCKSQQKRLTQVDEYLLLKQIGNGFSSKIYLSLNTKTGRYYAVKKFKSLGLRTCASPYEQFEREVRNLAKFHHENILSIHEAIYCQENGSAYIVLEWANCGSLDQFCVPEKILTLDQIATVFKQVIIGLIHLHEHGFAHKDIKPANILLFSDGTAKISDFGIGHSFQSAECVLGTPAYQAPEVFADSDYSDDDSYDVPIDPVKEYVWSLGVSIYQACFGQLPFCGANEYEIARSALESYIQYDSSVPEDLVDLLQGMMNINPTERFNMEQILNHRFFLRAKSKKDLKFPVIKAPQLKPNTQIRKIEAQKINPYEEEVFKFFLTFPFWAHFAS</sequence>
<dbReference type="Proteomes" id="UP000001542">
    <property type="component" value="Unassembled WGS sequence"/>
</dbReference>
<dbReference type="OrthoDB" id="68483at2759"/>
<keyword evidence="6" id="KW-0723">Serine/threonine-protein kinase</keyword>
<evidence type="ECO:0000313" key="8">
    <source>
        <dbReference type="EMBL" id="EAY09893.1"/>
    </source>
</evidence>
<evidence type="ECO:0000256" key="4">
    <source>
        <dbReference type="ARBA" id="ARBA00022840"/>
    </source>
</evidence>
<dbReference type="InParanoid" id="A2EBT1"/>
<proteinExistence type="inferred from homology"/>
<dbReference type="RefSeq" id="XP_001322116.1">
    <property type="nucleotide sequence ID" value="XM_001322081.1"/>
</dbReference>
<keyword evidence="1" id="KW-0808">Transferase</keyword>
<dbReference type="GO" id="GO:0044773">
    <property type="term" value="P:mitotic DNA damage checkpoint signaling"/>
    <property type="evidence" value="ECO:0000318"/>
    <property type="project" value="GO_Central"/>
</dbReference>
<evidence type="ECO:0000256" key="2">
    <source>
        <dbReference type="ARBA" id="ARBA00022741"/>
    </source>
</evidence>
<evidence type="ECO:0000259" key="7">
    <source>
        <dbReference type="PROSITE" id="PS50011"/>
    </source>
</evidence>
<dbReference type="Gene3D" id="1.10.510.10">
    <property type="entry name" value="Transferase(Phosphotransferase) domain 1"/>
    <property type="match status" value="1"/>
</dbReference>
<dbReference type="InterPro" id="IPR008271">
    <property type="entry name" value="Ser/Thr_kinase_AS"/>
</dbReference>
<evidence type="ECO:0000313" key="9">
    <source>
        <dbReference type="Proteomes" id="UP000001542"/>
    </source>
</evidence>
<dbReference type="Pfam" id="PF00069">
    <property type="entry name" value="Pkinase"/>
    <property type="match status" value="1"/>
</dbReference>
<dbReference type="PROSITE" id="PS00108">
    <property type="entry name" value="PROTEIN_KINASE_ST"/>
    <property type="match status" value="1"/>
</dbReference>
<dbReference type="PROSITE" id="PS50011">
    <property type="entry name" value="PROTEIN_KINASE_DOM"/>
    <property type="match status" value="1"/>
</dbReference>
<feature type="binding site" evidence="5">
    <location>
        <position position="64"/>
    </location>
    <ligand>
        <name>ATP</name>
        <dbReference type="ChEBI" id="CHEBI:30616"/>
    </ligand>
</feature>
<gene>
    <name evidence="8" type="ORF">TVAG_374000</name>
</gene>
<dbReference type="VEuPathDB" id="TrichDB:TVAG_374000"/>
<dbReference type="InterPro" id="IPR045269">
    <property type="entry name" value="Atg1-like"/>
</dbReference>
<dbReference type="FunCoup" id="A2EBT1">
    <property type="interactions" value="158"/>
</dbReference>
<dbReference type="OMA" id="LEWANCG"/>
<dbReference type="eggNOG" id="KOG0583">
    <property type="taxonomic scope" value="Eukaryota"/>
</dbReference>
<dbReference type="FunFam" id="1.10.510.10:FF:001616">
    <property type="entry name" value="CAMK family protein kinase"/>
    <property type="match status" value="1"/>
</dbReference>
<reference evidence="8" key="2">
    <citation type="journal article" date="2007" name="Science">
        <title>Draft genome sequence of the sexually transmitted pathogen Trichomonas vaginalis.</title>
        <authorList>
            <person name="Carlton J.M."/>
            <person name="Hirt R.P."/>
            <person name="Silva J.C."/>
            <person name="Delcher A.L."/>
            <person name="Schatz M."/>
            <person name="Zhao Q."/>
            <person name="Wortman J.R."/>
            <person name="Bidwell S.L."/>
            <person name="Alsmark U.C.M."/>
            <person name="Besteiro S."/>
            <person name="Sicheritz-Ponten T."/>
            <person name="Noel C.J."/>
            <person name="Dacks J.B."/>
            <person name="Foster P.G."/>
            <person name="Simillion C."/>
            <person name="Van de Peer Y."/>
            <person name="Miranda-Saavedra D."/>
            <person name="Barton G.J."/>
            <person name="Westrop G.D."/>
            <person name="Mueller S."/>
            <person name="Dessi D."/>
            <person name="Fiori P.L."/>
            <person name="Ren Q."/>
            <person name="Paulsen I."/>
            <person name="Zhang H."/>
            <person name="Bastida-Corcuera F.D."/>
            <person name="Simoes-Barbosa A."/>
            <person name="Brown M.T."/>
            <person name="Hayes R.D."/>
            <person name="Mukherjee M."/>
            <person name="Okumura C.Y."/>
            <person name="Schneider R."/>
            <person name="Smith A.J."/>
            <person name="Vanacova S."/>
            <person name="Villalvazo M."/>
            <person name="Haas B.J."/>
            <person name="Pertea M."/>
            <person name="Feldblyum T.V."/>
            <person name="Utterback T.R."/>
            <person name="Shu C.L."/>
            <person name="Osoegawa K."/>
            <person name="de Jong P.J."/>
            <person name="Hrdy I."/>
            <person name="Horvathova L."/>
            <person name="Zubacova Z."/>
            <person name="Dolezal P."/>
            <person name="Malik S.B."/>
            <person name="Logsdon J.M. Jr."/>
            <person name="Henze K."/>
            <person name="Gupta A."/>
            <person name="Wang C.C."/>
            <person name="Dunne R.L."/>
            <person name="Upcroft J.A."/>
            <person name="Upcroft P."/>
            <person name="White O."/>
            <person name="Salzberg S.L."/>
            <person name="Tang P."/>
            <person name="Chiu C.-H."/>
            <person name="Lee Y.-S."/>
            <person name="Embley T.M."/>
            <person name="Coombs G.H."/>
            <person name="Mottram J.C."/>
            <person name="Tachezy J."/>
            <person name="Fraser-Liggett C.M."/>
            <person name="Johnson P.J."/>
        </authorList>
    </citation>
    <scope>NUCLEOTIDE SEQUENCE [LARGE SCALE GENOMIC DNA]</scope>
    <source>
        <strain evidence="8">G3</strain>
    </source>
</reference>
<dbReference type="GO" id="GO:0005634">
    <property type="term" value="C:nucleus"/>
    <property type="evidence" value="ECO:0000318"/>
    <property type="project" value="GO_Central"/>
</dbReference>
<comment type="similarity">
    <text evidence="6">Belongs to the protein kinase superfamily.</text>
</comment>
<evidence type="ECO:0000256" key="1">
    <source>
        <dbReference type="ARBA" id="ARBA00022679"/>
    </source>
</evidence>
<evidence type="ECO:0000256" key="5">
    <source>
        <dbReference type="PROSITE-ProRule" id="PRU10141"/>
    </source>
</evidence>
<keyword evidence="9" id="KW-1185">Reference proteome</keyword>
<dbReference type="PANTHER" id="PTHR24348">
    <property type="entry name" value="SERINE/THREONINE-PROTEIN KINASE UNC-51-RELATED"/>
    <property type="match status" value="1"/>
</dbReference>
<keyword evidence="4 5" id="KW-0067">ATP-binding</keyword>
<keyword evidence="3 8" id="KW-0418">Kinase</keyword>
<dbReference type="SUPFAM" id="SSF56112">
    <property type="entry name" value="Protein kinase-like (PK-like)"/>
    <property type="match status" value="1"/>
</dbReference>
<dbReference type="PANTHER" id="PTHR24348:SF22">
    <property type="entry name" value="NON-SPECIFIC SERINE_THREONINE PROTEIN KINASE"/>
    <property type="match status" value="1"/>
</dbReference>
<reference evidence="8" key="1">
    <citation type="submission" date="2006-10" db="EMBL/GenBank/DDBJ databases">
        <authorList>
            <person name="Amadeo P."/>
            <person name="Zhao Q."/>
            <person name="Wortman J."/>
            <person name="Fraser-Liggett C."/>
            <person name="Carlton J."/>
        </authorList>
    </citation>
    <scope>NUCLEOTIDE SEQUENCE</scope>
    <source>
        <strain evidence="8">G3</strain>
    </source>
</reference>
<feature type="domain" description="Protein kinase" evidence="7">
    <location>
        <begin position="34"/>
        <end position="296"/>
    </location>
</feature>
<dbReference type="SMR" id="A2EBT1"/>
<dbReference type="STRING" id="5722.A2EBT1"/>
<dbReference type="PROSITE" id="PS00107">
    <property type="entry name" value="PROTEIN_KINASE_ATP"/>
    <property type="match status" value="1"/>
</dbReference>
<evidence type="ECO:0000256" key="6">
    <source>
        <dbReference type="RuleBase" id="RU000304"/>
    </source>
</evidence>
<evidence type="ECO:0000256" key="3">
    <source>
        <dbReference type="ARBA" id="ARBA00022777"/>
    </source>
</evidence>
<dbReference type="EMBL" id="DS113348">
    <property type="protein sequence ID" value="EAY09893.1"/>
    <property type="molecule type" value="Genomic_DNA"/>
</dbReference>
<dbReference type="SMART" id="SM00220">
    <property type="entry name" value="S_TKc"/>
    <property type="match status" value="1"/>
</dbReference>
<dbReference type="GO" id="GO:0010506">
    <property type="term" value="P:regulation of autophagy"/>
    <property type="evidence" value="ECO:0007669"/>
    <property type="project" value="InterPro"/>
</dbReference>
<dbReference type="GO" id="GO:0005524">
    <property type="term" value="F:ATP binding"/>
    <property type="evidence" value="ECO:0007669"/>
    <property type="project" value="UniProtKB-UniRule"/>
</dbReference>
<dbReference type="InterPro" id="IPR017441">
    <property type="entry name" value="Protein_kinase_ATP_BS"/>
</dbReference>
<dbReference type="InterPro" id="IPR011009">
    <property type="entry name" value="Kinase-like_dom_sf"/>
</dbReference>
<dbReference type="KEGG" id="tva:4767824"/>
<accession>A2EBT1</accession>
<dbReference type="AlphaFoldDB" id="A2EBT1"/>
<protein>
    <submittedName>
        <fullName evidence="8">CAMK family protein kinase</fullName>
    </submittedName>
</protein>
<dbReference type="VEuPathDB" id="TrichDB:TVAGG3_0464380"/>
<dbReference type="GO" id="GO:0004674">
    <property type="term" value="F:protein serine/threonine kinase activity"/>
    <property type="evidence" value="ECO:0000318"/>
    <property type="project" value="GO_Central"/>
</dbReference>
<dbReference type="InterPro" id="IPR000719">
    <property type="entry name" value="Prot_kinase_dom"/>
</dbReference>
<keyword evidence="2 5" id="KW-0547">Nucleotide-binding</keyword>
<organism evidence="8 9">
    <name type="scientific">Trichomonas vaginalis (strain ATCC PRA-98 / G3)</name>
    <dbReference type="NCBI Taxonomy" id="412133"/>
    <lineage>
        <taxon>Eukaryota</taxon>
        <taxon>Metamonada</taxon>
        <taxon>Parabasalia</taxon>
        <taxon>Trichomonadida</taxon>
        <taxon>Trichomonadidae</taxon>
        <taxon>Trichomonas</taxon>
    </lineage>
</organism>